<evidence type="ECO:0000256" key="1">
    <source>
        <dbReference type="SAM" id="MobiDB-lite"/>
    </source>
</evidence>
<dbReference type="InterPro" id="IPR011009">
    <property type="entry name" value="Kinase-like_dom_sf"/>
</dbReference>
<feature type="region of interest" description="Disordered" evidence="1">
    <location>
        <begin position="386"/>
        <end position="441"/>
    </location>
</feature>
<comment type="caution">
    <text evidence="3">The sequence shown here is derived from an EMBL/GenBank/DDBJ whole genome shotgun (WGS) entry which is preliminary data.</text>
</comment>
<feature type="domain" description="Protein kinase" evidence="2">
    <location>
        <begin position="483"/>
        <end position="733"/>
    </location>
</feature>
<evidence type="ECO:0000259" key="2">
    <source>
        <dbReference type="PROSITE" id="PS50011"/>
    </source>
</evidence>
<dbReference type="GO" id="GO:0004674">
    <property type="term" value="F:protein serine/threonine kinase activity"/>
    <property type="evidence" value="ECO:0007669"/>
    <property type="project" value="TreeGrafter"/>
</dbReference>
<organism evidence="3 4">
    <name type="scientific">Rhizoctonia solani</name>
    <dbReference type="NCBI Taxonomy" id="456999"/>
    <lineage>
        <taxon>Eukaryota</taxon>
        <taxon>Fungi</taxon>
        <taxon>Dikarya</taxon>
        <taxon>Basidiomycota</taxon>
        <taxon>Agaricomycotina</taxon>
        <taxon>Agaricomycetes</taxon>
        <taxon>Cantharellales</taxon>
        <taxon>Ceratobasidiaceae</taxon>
        <taxon>Rhizoctonia</taxon>
    </lineage>
</organism>
<dbReference type="Gene3D" id="1.10.510.10">
    <property type="entry name" value="Transferase(Phosphotransferase) domain 1"/>
    <property type="match status" value="2"/>
</dbReference>
<feature type="region of interest" description="Disordered" evidence="1">
    <location>
        <begin position="337"/>
        <end position="366"/>
    </location>
</feature>
<dbReference type="InterPro" id="IPR001245">
    <property type="entry name" value="Ser-Thr/Tyr_kinase_cat_dom"/>
</dbReference>
<dbReference type="CDD" id="cd00180">
    <property type="entry name" value="PKc"/>
    <property type="match status" value="1"/>
</dbReference>
<reference evidence="3" key="1">
    <citation type="submission" date="2021-01" db="EMBL/GenBank/DDBJ databases">
        <authorList>
            <person name="Kaushik A."/>
        </authorList>
    </citation>
    <scope>NUCLEOTIDE SEQUENCE</scope>
    <source>
        <strain evidence="3">AG4-R118</strain>
    </source>
</reference>
<evidence type="ECO:0000313" key="4">
    <source>
        <dbReference type="Proteomes" id="UP000663888"/>
    </source>
</evidence>
<dbReference type="AlphaFoldDB" id="A0A8H2XRY4"/>
<dbReference type="InterPro" id="IPR000719">
    <property type="entry name" value="Prot_kinase_dom"/>
</dbReference>
<feature type="compositionally biased region" description="Low complexity" evidence="1">
    <location>
        <begin position="338"/>
        <end position="348"/>
    </location>
</feature>
<gene>
    <name evidence="3" type="ORF">RDB_LOCUS41032</name>
</gene>
<dbReference type="EMBL" id="CAJMWX010000849">
    <property type="protein sequence ID" value="CAE6434956.1"/>
    <property type="molecule type" value="Genomic_DNA"/>
</dbReference>
<dbReference type="Proteomes" id="UP000663888">
    <property type="component" value="Unassembled WGS sequence"/>
</dbReference>
<protein>
    <recommendedName>
        <fullName evidence="2">Protein kinase domain-containing protein</fullName>
    </recommendedName>
</protein>
<proteinExistence type="predicted"/>
<dbReference type="InterPro" id="IPR051681">
    <property type="entry name" value="Ser/Thr_Kinases-Pseudokinases"/>
</dbReference>
<feature type="domain" description="Protein kinase" evidence="2">
    <location>
        <begin position="24"/>
        <end position="302"/>
    </location>
</feature>
<evidence type="ECO:0000313" key="3">
    <source>
        <dbReference type="EMBL" id="CAE6434956.1"/>
    </source>
</evidence>
<dbReference type="PANTHER" id="PTHR44329">
    <property type="entry name" value="SERINE/THREONINE-PROTEIN KINASE TNNI3K-RELATED"/>
    <property type="match status" value="1"/>
</dbReference>
<dbReference type="Pfam" id="PF07714">
    <property type="entry name" value="PK_Tyr_Ser-Thr"/>
    <property type="match status" value="1"/>
</dbReference>
<accession>A0A8H2XRY4</accession>
<name>A0A8H2XRY4_9AGAM</name>
<dbReference type="GO" id="GO:0005524">
    <property type="term" value="F:ATP binding"/>
    <property type="evidence" value="ECO:0007669"/>
    <property type="project" value="InterPro"/>
</dbReference>
<sequence length="733" mass="80826">MPPLLSSSDGLFHNTYDLTSTTKTIGTKPFAYGGVSDIWRGVEWGAGATRNVAIKIIRVSTRQNMSLDIDRLKKRISREIVIWNRVAHPNILPLYGLYWVDGPDGLPAMVYPYCEAGNCLDYLNNNTEADRMGILRQVAQGLNHLHSCDPPIAHGDIRATKVLISQDGTPLISNFGLSRPVIESLTISSNSGNYRWMAPELFGGIDSNLIILVSTASDVWAFGCLCVEILLGTVPWASTRSDAAIMLAVVKDRQTPPLPESAAATAIGHIMRHCWVYEPADRPTMVQLVNALVEIDPEHLHTPGCVLLPPSVFSGSSFTLLDSDSDSFILRPLASFGPQTPTKTKTQTDPLFSPRGESVQQRGITRSRRGAAPYLDMLLYEASSQPSLSSSVSGDEPPLFETSGPLFAPGPRRPSRSIRETRQNSQPLWPRMPSSSTLSLPQTLGLGGDDVFRPNLWKRGGTDVRTRSHTDYAKLTFSSTIGASQGRYLTRGSSADVWVIKVEDNEYACKVLRVSTSNFDDEPVISGENQNSQGTGGEVTWGSFVKAYRSQISKWAEVRHANVIRICDHDESLNLHVEYCHYGSVWDYLKTRPSGMAPKQDIIRGVLNGLRYLHTQSPPIIHGSLNAGKIFVDKNHGVKIGEFGLAALCFHAAPYCPSVTFTGFSRWMSPEMLDTDPDNDIMILPTTKSDIWALGCTIFEILAEELPYANYRHDIRIQRAIVNTGILLVKISR</sequence>
<dbReference type="SUPFAM" id="SSF56112">
    <property type="entry name" value="Protein kinase-like (PK-like)"/>
    <property type="match status" value="2"/>
</dbReference>
<dbReference type="PROSITE" id="PS50011">
    <property type="entry name" value="PROTEIN_KINASE_DOM"/>
    <property type="match status" value="2"/>
</dbReference>
<dbReference type="Pfam" id="PF00069">
    <property type="entry name" value="Pkinase"/>
    <property type="match status" value="1"/>
</dbReference>